<accession>A0A7C4AI01</accession>
<reference evidence="9" key="1">
    <citation type="journal article" date="2020" name="mSystems">
        <title>Genome- and Community-Level Interaction Insights into Carbon Utilization and Element Cycling Functions of Hydrothermarchaeota in Hydrothermal Sediment.</title>
        <authorList>
            <person name="Zhou Z."/>
            <person name="Liu Y."/>
            <person name="Xu W."/>
            <person name="Pan J."/>
            <person name="Luo Z.H."/>
            <person name="Li M."/>
        </authorList>
    </citation>
    <scope>NUCLEOTIDE SEQUENCE [LARGE SCALE GENOMIC DNA]</scope>
    <source>
        <strain evidence="9">SpSt-413</strain>
    </source>
</reference>
<keyword evidence="3" id="KW-0328">Glycosyltransferase</keyword>
<evidence type="ECO:0000256" key="6">
    <source>
        <dbReference type="ARBA" id="ARBA00022989"/>
    </source>
</evidence>
<comment type="subcellular location">
    <subcellularLocation>
        <location evidence="1">Cell membrane</location>
        <topology evidence="1">Multi-pass membrane protein</topology>
    </subcellularLocation>
</comment>
<evidence type="ECO:0000256" key="5">
    <source>
        <dbReference type="ARBA" id="ARBA00022692"/>
    </source>
</evidence>
<evidence type="ECO:0000256" key="2">
    <source>
        <dbReference type="ARBA" id="ARBA00022475"/>
    </source>
</evidence>
<keyword evidence="2" id="KW-1003">Cell membrane</keyword>
<evidence type="ECO:0000256" key="3">
    <source>
        <dbReference type="ARBA" id="ARBA00022676"/>
    </source>
</evidence>
<evidence type="ECO:0000256" key="4">
    <source>
        <dbReference type="ARBA" id="ARBA00022679"/>
    </source>
</evidence>
<sequence>MSTTDPTTTPSWRDPVLLAILAVAAVLMFAGLGDRPLWQDEAETANLARNVLAKGIPYVTDGVNLISQEEHREFDQDMIWRWSPWMQIYMSAAGQLVDRHSAFWARSLFALTGLACVLVTYLMVARRFGDVALARLSAALLTCSVPFLLFARQGRYYSAGGLLLVVILWGFLADWKRRTGPLLAIGLGLGLLFHANYLLLFSLAPPLLLAALLLYRDSVDFKRLALVILVSCTLIVPGIIMYRLGRQSTLFNVMLIPENVMLYFSDWIMFMIPLPVLAVLAWRWGGFFLGRGGPKDPVERFCLFSVLVMMGSFLILALFPQRFHRYIVHFYPLCAILLAWAGLALWRFSRPSGVLFLLLVGLTNWMNLIPMERLGIVNRPWQNDMRMLTSVNIPLKLHVTELINGYPNDVNAALIDFFNANAKPGQTILAEYADMVLQFHTPFRVLGGLQGPIDPNEKPDWLSIRRDVRVNRDGLLFAPRVFILENLDLARDYERVPVTAPDETFGNRADPYFHYFLPSGPPQATLEIYRRKEATRGQ</sequence>
<dbReference type="GO" id="GO:0016763">
    <property type="term" value="F:pentosyltransferase activity"/>
    <property type="evidence" value="ECO:0007669"/>
    <property type="project" value="TreeGrafter"/>
</dbReference>
<keyword evidence="4 9" id="KW-0808">Transferase</keyword>
<comment type="caution">
    <text evidence="9">The sequence shown here is derived from an EMBL/GenBank/DDBJ whole genome shotgun (WGS) entry which is preliminary data.</text>
</comment>
<dbReference type="EMBL" id="DSRP01000670">
    <property type="protein sequence ID" value="HGG93187.1"/>
    <property type="molecule type" value="Genomic_DNA"/>
</dbReference>
<gene>
    <name evidence="9" type="ORF">ENR59_09595</name>
</gene>
<dbReference type="PANTHER" id="PTHR33908">
    <property type="entry name" value="MANNOSYLTRANSFERASE YKCB-RELATED"/>
    <property type="match status" value="1"/>
</dbReference>
<feature type="transmembrane region" description="Helical" evidence="8">
    <location>
        <begin position="297"/>
        <end position="319"/>
    </location>
</feature>
<evidence type="ECO:0000313" key="9">
    <source>
        <dbReference type="EMBL" id="HGG93187.1"/>
    </source>
</evidence>
<feature type="transmembrane region" description="Helical" evidence="8">
    <location>
        <begin position="182"/>
        <end position="204"/>
    </location>
</feature>
<feature type="transmembrane region" description="Helical" evidence="8">
    <location>
        <begin position="263"/>
        <end position="285"/>
    </location>
</feature>
<keyword evidence="7 8" id="KW-0472">Membrane</keyword>
<keyword evidence="6 8" id="KW-1133">Transmembrane helix</keyword>
<name>A0A7C4AI01_9BACT</name>
<dbReference type="GO" id="GO:0009103">
    <property type="term" value="P:lipopolysaccharide biosynthetic process"/>
    <property type="evidence" value="ECO:0007669"/>
    <property type="project" value="UniProtKB-ARBA"/>
</dbReference>
<evidence type="ECO:0000256" key="8">
    <source>
        <dbReference type="SAM" id="Phobius"/>
    </source>
</evidence>
<proteinExistence type="predicted"/>
<dbReference type="GO" id="GO:0005886">
    <property type="term" value="C:plasma membrane"/>
    <property type="evidence" value="ECO:0007669"/>
    <property type="project" value="UniProtKB-SubCell"/>
</dbReference>
<protein>
    <submittedName>
        <fullName evidence="9">Glycosyltransferase</fullName>
    </submittedName>
</protein>
<dbReference type="PANTHER" id="PTHR33908:SF11">
    <property type="entry name" value="MEMBRANE PROTEIN"/>
    <property type="match status" value="1"/>
</dbReference>
<feature type="transmembrane region" description="Helical" evidence="8">
    <location>
        <begin position="352"/>
        <end position="369"/>
    </location>
</feature>
<feature type="transmembrane region" description="Helical" evidence="8">
    <location>
        <begin position="224"/>
        <end position="242"/>
    </location>
</feature>
<feature type="transmembrane region" description="Helical" evidence="8">
    <location>
        <begin position="156"/>
        <end position="175"/>
    </location>
</feature>
<dbReference type="AlphaFoldDB" id="A0A7C4AI01"/>
<evidence type="ECO:0000256" key="7">
    <source>
        <dbReference type="ARBA" id="ARBA00023136"/>
    </source>
</evidence>
<feature type="transmembrane region" description="Helical" evidence="8">
    <location>
        <begin position="326"/>
        <end position="346"/>
    </location>
</feature>
<feature type="transmembrane region" description="Helical" evidence="8">
    <location>
        <begin position="12"/>
        <end position="32"/>
    </location>
</feature>
<keyword evidence="5 8" id="KW-0812">Transmembrane</keyword>
<feature type="transmembrane region" description="Helical" evidence="8">
    <location>
        <begin position="103"/>
        <end position="124"/>
    </location>
</feature>
<dbReference type="InterPro" id="IPR050297">
    <property type="entry name" value="LipidA_mod_glycosyltrf_83"/>
</dbReference>
<organism evidence="9">
    <name type="scientific">Fundidesulfovibrio putealis</name>
    <dbReference type="NCBI Taxonomy" id="270496"/>
    <lineage>
        <taxon>Bacteria</taxon>
        <taxon>Pseudomonadati</taxon>
        <taxon>Thermodesulfobacteriota</taxon>
        <taxon>Desulfovibrionia</taxon>
        <taxon>Desulfovibrionales</taxon>
        <taxon>Desulfovibrionaceae</taxon>
        <taxon>Fundidesulfovibrio</taxon>
    </lineage>
</organism>
<evidence type="ECO:0000256" key="1">
    <source>
        <dbReference type="ARBA" id="ARBA00004651"/>
    </source>
</evidence>
<feature type="transmembrane region" description="Helical" evidence="8">
    <location>
        <begin position="131"/>
        <end position="150"/>
    </location>
</feature>